<dbReference type="PROSITE" id="PS00194">
    <property type="entry name" value="THIOREDOXIN_1"/>
    <property type="match status" value="1"/>
</dbReference>
<dbReference type="PROSITE" id="PS51352">
    <property type="entry name" value="THIOREDOXIN_2"/>
    <property type="match status" value="1"/>
</dbReference>
<feature type="domain" description="Thioredoxin" evidence="6">
    <location>
        <begin position="37"/>
        <end position="183"/>
    </location>
</feature>
<dbReference type="RefSeq" id="WP_319844200.1">
    <property type="nucleotide sequence ID" value="NZ_JAXAFJ010000004.1"/>
</dbReference>
<evidence type="ECO:0000256" key="2">
    <source>
        <dbReference type="ARBA" id="ARBA00007758"/>
    </source>
</evidence>
<dbReference type="Gene3D" id="3.40.30.10">
    <property type="entry name" value="Glutaredoxin"/>
    <property type="match status" value="1"/>
</dbReference>
<evidence type="ECO:0000259" key="6">
    <source>
        <dbReference type="PROSITE" id="PS51352"/>
    </source>
</evidence>
<proteinExistence type="inferred from homology"/>
<evidence type="ECO:0000256" key="5">
    <source>
        <dbReference type="ARBA" id="ARBA00023284"/>
    </source>
</evidence>
<name>A0ABU4RMM3_9HYPH</name>
<reference evidence="7 8" key="1">
    <citation type="submission" date="2023-11" db="EMBL/GenBank/DDBJ databases">
        <authorList>
            <person name="Bao R."/>
        </authorList>
    </citation>
    <scope>NUCLEOTIDE SEQUENCE [LARGE SCALE GENOMIC DNA]</scope>
    <source>
        <strain evidence="7 8">PJ23</strain>
    </source>
</reference>
<evidence type="ECO:0000313" key="7">
    <source>
        <dbReference type="EMBL" id="MDX6806074.1"/>
    </source>
</evidence>
<dbReference type="SUPFAM" id="SSF52833">
    <property type="entry name" value="Thioredoxin-like"/>
    <property type="match status" value="1"/>
</dbReference>
<sequence length="195" mass="20920">MSGRRLLLAVPALIVLGLCVLFYVRLFAGDPSAIPSALIGRPAPEFTLPPLEGLTEKDGTPVPGLSRADLGNGRITIVNVWASWCAPCRQEHPLLMRLSELGRARIVGIAYKDEPDNARGFLQELGNPFAAIGMDKAGRAAIDWGVYGVPETFIIGKDGRIAYKHIGPLSEAALTEIILPEIEKAERGTAQAGLR</sequence>
<comment type="subcellular location">
    <subcellularLocation>
        <location evidence="1">Cell envelope</location>
    </subcellularLocation>
</comment>
<dbReference type="Pfam" id="PF08534">
    <property type="entry name" value="Redoxin"/>
    <property type="match status" value="1"/>
</dbReference>
<keyword evidence="8" id="KW-1185">Reference proteome</keyword>
<keyword evidence="3" id="KW-0201">Cytochrome c-type biogenesis</keyword>
<protein>
    <submittedName>
        <fullName evidence="7">DsbE family thiol:disulfide interchange protein</fullName>
    </submittedName>
</protein>
<dbReference type="InterPro" id="IPR050553">
    <property type="entry name" value="Thioredoxin_ResA/DsbE_sf"/>
</dbReference>
<dbReference type="PANTHER" id="PTHR42852">
    <property type="entry name" value="THIOL:DISULFIDE INTERCHANGE PROTEIN DSBE"/>
    <property type="match status" value="1"/>
</dbReference>
<dbReference type="InterPro" id="IPR013740">
    <property type="entry name" value="Redoxin"/>
</dbReference>
<evidence type="ECO:0000256" key="1">
    <source>
        <dbReference type="ARBA" id="ARBA00004196"/>
    </source>
</evidence>
<accession>A0ABU4RMM3</accession>
<dbReference type="CDD" id="cd03010">
    <property type="entry name" value="TlpA_like_DsbE"/>
    <property type="match status" value="1"/>
</dbReference>
<dbReference type="NCBIfam" id="TIGR00385">
    <property type="entry name" value="dsbE"/>
    <property type="match status" value="1"/>
</dbReference>
<evidence type="ECO:0000313" key="8">
    <source>
        <dbReference type="Proteomes" id="UP001274321"/>
    </source>
</evidence>
<dbReference type="Proteomes" id="UP001274321">
    <property type="component" value="Unassembled WGS sequence"/>
</dbReference>
<evidence type="ECO:0000256" key="3">
    <source>
        <dbReference type="ARBA" id="ARBA00022748"/>
    </source>
</evidence>
<dbReference type="PANTHER" id="PTHR42852:SF6">
    <property type="entry name" value="THIOL:DISULFIDE INTERCHANGE PROTEIN DSBE"/>
    <property type="match status" value="1"/>
</dbReference>
<dbReference type="InterPro" id="IPR017937">
    <property type="entry name" value="Thioredoxin_CS"/>
</dbReference>
<organism evidence="7 8">
    <name type="scientific">Terrihabitans rhizophilus</name>
    <dbReference type="NCBI Taxonomy" id="3092662"/>
    <lineage>
        <taxon>Bacteria</taxon>
        <taxon>Pseudomonadati</taxon>
        <taxon>Pseudomonadota</taxon>
        <taxon>Alphaproteobacteria</taxon>
        <taxon>Hyphomicrobiales</taxon>
        <taxon>Terrihabitans</taxon>
    </lineage>
</organism>
<dbReference type="InterPro" id="IPR036249">
    <property type="entry name" value="Thioredoxin-like_sf"/>
</dbReference>
<gene>
    <name evidence="7" type="ORF">SCD90_08355</name>
</gene>
<dbReference type="EMBL" id="JAXAFJ010000004">
    <property type="protein sequence ID" value="MDX6806074.1"/>
    <property type="molecule type" value="Genomic_DNA"/>
</dbReference>
<evidence type="ECO:0000256" key="4">
    <source>
        <dbReference type="ARBA" id="ARBA00023157"/>
    </source>
</evidence>
<dbReference type="InterPro" id="IPR004799">
    <property type="entry name" value="Periplasmic_diS_OxRdtase_DsbE"/>
</dbReference>
<keyword evidence="5" id="KW-0676">Redox-active center</keyword>
<dbReference type="InterPro" id="IPR013766">
    <property type="entry name" value="Thioredoxin_domain"/>
</dbReference>
<keyword evidence="4" id="KW-1015">Disulfide bond</keyword>
<comment type="caution">
    <text evidence="7">The sequence shown here is derived from an EMBL/GenBank/DDBJ whole genome shotgun (WGS) entry which is preliminary data.</text>
</comment>
<comment type="similarity">
    <text evidence="2">Belongs to the thioredoxin family. DsbE subfamily.</text>
</comment>